<keyword evidence="2" id="KW-1003">Cell membrane</keyword>
<dbReference type="Proteomes" id="UP001461498">
    <property type="component" value="Unassembled WGS sequence"/>
</dbReference>
<reference evidence="11 12" key="1">
    <citation type="submission" date="2022-12" db="EMBL/GenBank/DDBJ databases">
        <title>Chromosome-level genome assembly of true bugs.</title>
        <authorList>
            <person name="Ma L."/>
            <person name="Li H."/>
        </authorList>
    </citation>
    <scope>NUCLEOTIDE SEQUENCE [LARGE SCALE GENOMIC DNA]</scope>
    <source>
        <strain evidence="11">Lab_2022b</strain>
    </source>
</reference>
<dbReference type="GO" id="GO:0004984">
    <property type="term" value="F:olfactory receptor activity"/>
    <property type="evidence" value="ECO:0007669"/>
    <property type="project" value="InterPro"/>
</dbReference>
<dbReference type="GO" id="GO:0005886">
    <property type="term" value="C:plasma membrane"/>
    <property type="evidence" value="ECO:0007669"/>
    <property type="project" value="UniProtKB-SubCell"/>
</dbReference>
<dbReference type="EMBL" id="JAPXFL010000006">
    <property type="protein sequence ID" value="KAK9505784.1"/>
    <property type="molecule type" value="Genomic_DNA"/>
</dbReference>
<keyword evidence="8" id="KW-0675">Receptor</keyword>
<evidence type="ECO:0000313" key="11">
    <source>
        <dbReference type="EMBL" id="KAK9505784.1"/>
    </source>
</evidence>
<dbReference type="GO" id="GO:0005549">
    <property type="term" value="F:odorant binding"/>
    <property type="evidence" value="ECO:0007669"/>
    <property type="project" value="InterPro"/>
</dbReference>
<proteinExistence type="predicted"/>
<evidence type="ECO:0000256" key="1">
    <source>
        <dbReference type="ARBA" id="ARBA00004651"/>
    </source>
</evidence>
<evidence type="ECO:0000256" key="9">
    <source>
        <dbReference type="ARBA" id="ARBA00023224"/>
    </source>
</evidence>
<dbReference type="Pfam" id="PF02949">
    <property type="entry name" value="7tm_6"/>
    <property type="match status" value="1"/>
</dbReference>
<feature type="transmembrane region" description="Helical" evidence="10">
    <location>
        <begin position="76"/>
        <end position="97"/>
    </location>
</feature>
<evidence type="ECO:0000256" key="2">
    <source>
        <dbReference type="ARBA" id="ARBA00022475"/>
    </source>
</evidence>
<keyword evidence="6 10" id="KW-1133">Transmembrane helix</keyword>
<dbReference type="PANTHER" id="PTHR21137">
    <property type="entry name" value="ODORANT RECEPTOR"/>
    <property type="match status" value="1"/>
</dbReference>
<keyword evidence="7 10" id="KW-0472">Membrane</keyword>
<evidence type="ECO:0000256" key="7">
    <source>
        <dbReference type="ARBA" id="ARBA00023136"/>
    </source>
</evidence>
<comment type="caution">
    <text evidence="11">The sequence shown here is derived from an EMBL/GenBank/DDBJ whole genome shotgun (WGS) entry which is preliminary data.</text>
</comment>
<keyword evidence="5" id="KW-0552">Olfaction</keyword>
<dbReference type="AlphaFoldDB" id="A0AAW1D709"/>
<gene>
    <name evidence="11" type="ORF">O3M35_009768</name>
</gene>
<dbReference type="PANTHER" id="PTHR21137:SF35">
    <property type="entry name" value="ODORANT RECEPTOR 19A-RELATED"/>
    <property type="match status" value="1"/>
</dbReference>
<keyword evidence="9" id="KW-0807">Transducer</keyword>
<organism evidence="11 12">
    <name type="scientific">Rhynocoris fuscipes</name>
    <dbReference type="NCBI Taxonomy" id="488301"/>
    <lineage>
        <taxon>Eukaryota</taxon>
        <taxon>Metazoa</taxon>
        <taxon>Ecdysozoa</taxon>
        <taxon>Arthropoda</taxon>
        <taxon>Hexapoda</taxon>
        <taxon>Insecta</taxon>
        <taxon>Pterygota</taxon>
        <taxon>Neoptera</taxon>
        <taxon>Paraneoptera</taxon>
        <taxon>Hemiptera</taxon>
        <taxon>Heteroptera</taxon>
        <taxon>Panheteroptera</taxon>
        <taxon>Cimicomorpha</taxon>
        <taxon>Reduviidae</taxon>
        <taxon>Harpactorinae</taxon>
        <taxon>Harpactorini</taxon>
        <taxon>Rhynocoris</taxon>
    </lineage>
</organism>
<name>A0AAW1D709_9HEMI</name>
<keyword evidence="4 10" id="KW-0812">Transmembrane</keyword>
<evidence type="ECO:0000256" key="5">
    <source>
        <dbReference type="ARBA" id="ARBA00022725"/>
    </source>
</evidence>
<keyword evidence="12" id="KW-1185">Reference proteome</keyword>
<evidence type="ECO:0000313" key="12">
    <source>
        <dbReference type="Proteomes" id="UP001461498"/>
    </source>
</evidence>
<protein>
    <submittedName>
        <fullName evidence="11">Uncharacterized protein</fullName>
    </submittedName>
</protein>
<evidence type="ECO:0000256" key="10">
    <source>
        <dbReference type="SAM" id="Phobius"/>
    </source>
</evidence>
<evidence type="ECO:0000256" key="6">
    <source>
        <dbReference type="ARBA" id="ARBA00022989"/>
    </source>
</evidence>
<dbReference type="InterPro" id="IPR004117">
    <property type="entry name" value="7tm6_olfct_rcpt"/>
</dbReference>
<evidence type="ECO:0000256" key="8">
    <source>
        <dbReference type="ARBA" id="ARBA00023170"/>
    </source>
</evidence>
<evidence type="ECO:0000256" key="3">
    <source>
        <dbReference type="ARBA" id="ARBA00022606"/>
    </source>
</evidence>
<evidence type="ECO:0000256" key="4">
    <source>
        <dbReference type="ARBA" id="ARBA00022692"/>
    </source>
</evidence>
<dbReference type="GO" id="GO:0007165">
    <property type="term" value="P:signal transduction"/>
    <property type="evidence" value="ECO:0007669"/>
    <property type="project" value="UniProtKB-KW"/>
</dbReference>
<accession>A0AAW1D709</accession>
<sequence>MIAKVYETLIALSGTIIYTSFGILEFTFTIQMSAYLKILQNHLQKKRPKEKMIYKTHVSLVISIDIYNRLFAGQTYLETVVSSLMPCGFILTFIRAVRKYEPNKFDKIQTVVLLLSAPCIVCSCGQKISTEVERLHESSYMNKWYEETPKVRRDLLTLMIRTTKPTTVNYRLFVTFDNVCLATVMQGLYSYVMMIVNFDTI</sequence>
<comment type="subcellular location">
    <subcellularLocation>
        <location evidence="1">Cell membrane</location>
        <topology evidence="1">Multi-pass membrane protein</topology>
    </subcellularLocation>
</comment>
<feature type="transmembrane region" description="Helical" evidence="10">
    <location>
        <begin position="6"/>
        <end position="31"/>
    </location>
</feature>
<keyword evidence="3" id="KW-0716">Sensory transduction</keyword>